<dbReference type="RefSeq" id="WP_274338477.1">
    <property type="nucleotide sequence ID" value="NZ_CP118101.1"/>
</dbReference>
<organism evidence="1 3">
    <name type="scientific">Paenibacillus urinalis</name>
    <dbReference type="NCBI Taxonomy" id="521520"/>
    <lineage>
        <taxon>Bacteria</taxon>
        <taxon>Bacillati</taxon>
        <taxon>Bacillota</taxon>
        <taxon>Bacilli</taxon>
        <taxon>Bacillales</taxon>
        <taxon>Paenibacillaceae</taxon>
        <taxon>Paenibacillus</taxon>
    </lineage>
</organism>
<accession>A0AAX3MXV4</accession>
<name>A0AAX3MXV4_9BACL</name>
<evidence type="ECO:0000313" key="1">
    <source>
        <dbReference type="EMBL" id="WDH82446.1"/>
    </source>
</evidence>
<sequence length="163" mass="19191">MRRNKPQQIRKSRSQVKKDYQERLIIQANAVREDHDTTIELKMATEELSFWHEVISDAFDEASDRQDIDVMEALDDIREFDEMLCELEEIMAFSPEGGSIHLTINQMHKLLSATEMRKLSHRFNEPNIELFRLAEGYENELKRLAQPYQKQLEALDQVIGIAR</sequence>
<dbReference type="EMBL" id="CP118101">
    <property type="protein sequence ID" value="WDH82446.1"/>
    <property type="molecule type" value="Genomic_DNA"/>
</dbReference>
<protein>
    <submittedName>
        <fullName evidence="1">Uncharacterized protein</fullName>
    </submittedName>
</protein>
<gene>
    <name evidence="1" type="ORF">PUW23_23870</name>
    <name evidence="2" type="ORF">PUW25_23865</name>
</gene>
<evidence type="ECO:0000313" key="2">
    <source>
        <dbReference type="EMBL" id="WDI02194.1"/>
    </source>
</evidence>
<dbReference type="Proteomes" id="UP001220962">
    <property type="component" value="Chromosome"/>
</dbReference>
<evidence type="ECO:0000313" key="3">
    <source>
        <dbReference type="Proteomes" id="UP001220962"/>
    </source>
</evidence>
<dbReference type="Proteomes" id="UP001221519">
    <property type="component" value="Chromosome"/>
</dbReference>
<dbReference type="AlphaFoldDB" id="A0AAX3MXV4"/>
<keyword evidence="4" id="KW-1185">Reference proteome</keyword>
<dbReference type="EMBL" id="CP118108">
    <property type="protein sequence ID" value="WDI02194.1"/>
    <property type="molecule type" value="Genomic_DNA"/>
</dbReference>
<evidence type="ECO:0000313" key="4">
    <source>
        <dbReference type="Proteomes" id="UP001221519"/>
    </source>
</evidence>
<reference evidence="1 4" key="1">
    <citation type="submission" date="2023-02" db="EMBL/GenBank/DDBJ databases">
        <title>Pathogen: clinical or host-associated sample.</title>
        <authorList>
            <person name="Hergert J."/>
            <person name="Casey R."/>
            <person name="Wagner J."/>
            <person name="Young E.L."/>
            <person name="Oakeson K.F."/>
        </authorList>
    </citation>
    <scope>NUCLEOTIDE SEQUENCE</scope>
    <source>
        <strain evidence="2 4">2022CK-00829</strain>
        <strain evidence="1">2022CK-00830</strain>
    </source>
</reference>
<proteinExistence type="predicted"/>